<accession>A0A6J6TVK8</accession>
<reference evidence="1" key="1">
    <citation type="submission" date="2020-05" db="EMBL/GenBank/DDBJ databases">
        <authorList>
            <person name="Chiriac C."/>
            <person name="Salcher M."/>
            <person name="Ghai R."/>
            <person name="Kavagutti S V."/>
        </authorList>
    </citation>
    <scope>NUCLEOTIDE SEQUENCE</scope>
</reference>
<dbReference type="EMBL" id="CAEZZG010000005">
    <property type="protein sequence ID" value="CAB4751622.1"/>
    <property type="molecule type" value="Genomic_DNA"/>
</dbReference>
<organism evidence="1">
    <name type="scientific">freshwater metagenome</name>
    <dbReference type="NCBI Taxonomy" id="449393"/>
    <lineage>
        <taxon>unclassified sequences</taxon>
        <taxon>metagenomes</taxon>
        <taxon>ecological metagenomes</taxon>
    </lineage>
</organism>
<protein>
    <submittedName>
        <fullName evidence="1">Unannotated protein</fullName>
    </submittedName>
</protein>
<gene>
    <name evidence="1" type="ORF">UFOPK2844_00460</name>
</gene>
<dbReference type="AlphaFoldDB" id="A0A6J6TVK8"/>
<sequence>MSLLNFDNNNSVAPRSKKPLKLLLGIGAVVGAITLGPTLAASINLGSSAPIEFGQGLALTTACDNEILLTPNSTFINDESGGAFKLTSIKVSEIDLDACSGKDFTIKVFGSSPTALAFNGDISSIKVEDNGTNYSMHYTSGILLEPIDDSSFLLVIDSADPTTLSADQVVSFTIESETHNYIGEYGPGGARIFYFSAEGFDEVGAPCSPNCHYLGFAPTGWNGTQLDPGLNWSYGTTEDMSATGTSDATGSQVGSGFANTVLMGSYPLSSEAADVVQSYAASDNSAGEWFIPSLAELDLLLRDANMALGFVTGANAYWSSTESIASRAMWEYPLNFISGNDAKDHTYYVRPIRAF</sequence>
<evidence type="ECO:0000313" key="1">
    <source>
        <dbReference type="EMBL" id="CAB4751622.1"/>
    </source>
</evidence>
<name>A0A6J6TVK8_9ZZZZ</name>
<proteinExistence type="predicted"/>